<comment type="caution">
    <text evidence="2">The sequence shown here is derived from an EMBL/GenBank/DDBJ whole genome shotgun (WGS) entry which is preliminary data.</text>
</comment>
<dbReference type="RefSeq" id="WP_256539456.1">
    <property type="nucleotide sequence ID" value="NZ_JANHOH010000002.1"/>
</dbReference>
<accession>A0ABT1T424</accession>
<reference evidence="2 3" key="1">
    <citation type="submission" date="2022-07" db="EMBL/GenBank/DDBJ databases">
        <title>Mucilaginibacter sp. JC4.</title>
        <authorList>
            <person name="Le V."/>
            <person name="Ko S.-R."/>
            <person name="Ahn C.-Y."/>
            <person name="Oh H.-M."/>
        </authorList>
    </citation>
    <scope>NUCLEOTIDE SEQUENCE [LARGE SCALE GENOMIC DNA]</scope>
    <source>
        <strain evidence="2 3">JC4</strain>
    </source>
</reference>
<evidence type="ECO:0000259" key="1">
    <source>
        <dbReference type="Pfam" id="PF01966"/>
    </source>
</evidence>
<organism evidence="2 3">
    <name type="scientific">Mucilaginibacter aquariorum</name>
    <dbReference type="NCBI Taxonomy" id="2967225"/>
    <lineage>
        <taxon>Bacteria</taxon>
        <taxon>Pseudomonadati</taxon>
        <taxon>Bacteroidota</taxon>
        <taxon>Sphingobacteriia</taxon>
        <taxon>Sphingobacteriales</taxon>
        <taxon>Sphingobacteriaceae</taxon>
        <taxon>Mucilaginibacter</taxon>
    </lineage>
</organism>
<name>A0ABT1T424_9SPHI</name>
<sequence>MKVNIMGLGGRVERSEDYVKKLLKERLPDDMFFHNIKHTELVVKAVREIGLACNLNKTESEIVIVAGWFHDSGYCYTYEGHEEKSKAIATAFLKQLNADEDFILHVTSCIGATQMPQKPNDLLQQIICDADMFHLSLDQYVSYAENLRKEWHAKTGRSYSEREWILSNVTMLKKHRYFTHYGQNVLQKNKQKNIDRMLTSL</sequence>
<dbReference type="InterPro" id="IPR006674">
    <property type="entry name" value="HD_domain"/>
</dbReference>
<dbReference type="Pfam" id="PF01966">
    <property type="entry name" value="HD"/>
    <property type="match status" value="1"/>
</dbReference>
<feature type="domain" description="HD" evidence="1">
    <location>
        <begin position="36"/>
        <end position="134"/>
    </location>
</feature>
<dbReference type="InterPro" id="IPR009218">
    <property type="entry name" value="HD_phosphohydro"/>
</dbReference>
<protein>
    <submittedName>
        <fullName evidence="2">HD domain-containing protein</fullName>
    </submittedName>
</protein>
<dbReference type="EMBL" id="JANHOH010000002">
    <property type="protein sequence ID" value="MCQ6959272.1"/>
    <property type="molecule type" value="Genomic_DNA"/>
</dbReference>
<gene>
    <name evidence="2" type="ORF">NPE20_14950</name>
</gene>
<dbReference type="PANTHER" id="PTHR21174">
    <property type="match status" value="1"/>
</dbReference>
<keyword evidence="3" id="KW-1185">Reference proteome</keyword>
<evidence type="ECO:0000313" key="2">
    <source>
        <dbReference type="EMBL" id="MCQ6959272.1"/>
    </source>
</evidence>
<evidence type="ECO:0000313" key="3">
    <source>
        <dbReference type="Proteomes" id="UP001204376"/>
    </source>
</evidence>
<proteinExistence type="predicted"/>
<dbReference type="CDD" id="cd00077">
    <property type="entry name" value="HDc"/>
    <property type="match status" value="1"/>
</dbReference>
<dbReference type="SUPFAM" id="SSF109604">
    <property type="entry name" value="HD-domain/PDEase-like"/>
    <property type="match status" value="1"/>
</dbReference>
<dbReference type="Gene3D" id="1.10.3210.10">
    <property type="entry name" value="Hypothetical protein af1432"/>
    <property type="match status" value="1"/>
</dbReference>
<dbReference type="InterPro" id="IPR003607">
    <property type="entry name" value="HD/PDEase_dom"/>
</dbReference>
<dbReference type="PANTHER" id="PTHR21174:SF0">
    <property type="entry name" value="HD PHOSPHOHYDROLASE FAMILY PROTEIN-RELATED"/>
    <property type="match status" value="1"/>
</dbReference>
<dbReference type="Proteomes" id="UP001204376">
    <property type="component" value="Unassembled WGS sequence"/>
</dbReference>